<dbReference type="GO" id="GO:0003906">
    <property type="term" value="F:DNA-(apurinic or apyrimidinic site) endonuclease activity"/>
    <property type="evidence" value="ECO:0007669"/>
    <property type="project" value="TreeGrafter"/>
</dbReference>
<keyword evidence="8" id="KW-0234">DNA repair</keyword>
<dbReference type="GO" id="GO:0008833">
    <property type="term" value="F:deoxyribonuclease IV (phage-T4-induced) activity"/>
    <property type="evidence" value="ECO:0007669"/>
    <property type="project" value="UniProtKB-EC"/>
</dbReference>
<organism evidence="10 11">
    <name type="scientific">Paenibacillus lutimineralis</name>
    <dbReference type="NCBI Taxonomy" id="2707005"/>
    <lineage>
        <taxon>Bacteria</taxon>
        <taxon>Bacillati</taxon>
        <taxon>Bacillota</taxon>
        <taxon>Bacilli</taxon>
        <taxon>Bacillales</taxon>
        <taxon>Paenibacillaceae</taxon>
        <taxon>Paenibacillus</taxon>
    </lineage>
</organism>
<evidence type="ECO:0000259" key="9">
    <source>
        <dbReference type="Pfam" id="PF01261"/>
    </source>
</evidence>
<evidence type="ECO:0000256" key="3">
    <source>
        <dbReference type="ARBA" id="ARBA00022722"/>
    </source>
</evidence>
<dbReference type="PROSITE" id="PS00730">
    <property type="entry name" value="AP_NUCLEASE_F2_2"/>
    <property type="match status" value="1"/>
</dbReference>
<comment type="cofactor">
    <cofactor evidence="1">
        <name>Zn(2+)</name>
        <dbReference type="ChEBI" id="CHEBI:29105"/>
    </cofactor>
</comment>
<keyword evidence="6 10" id="KW-0378">Hydrolase</keyword>
<dbReference type="KEGG" id="plut:EI981_11295"/>
<evidence type="ECO:0000313" key="10">
    <source>
        <dbReference type="EMBL" id="AZS14987.1"/>
    </source>
</evidence>
<evidence type="ECO:0000256" key="2">
    <source>
        <dbReference type="ARBA" id="ARBA00005340"/>
    </source>
</evidence>
<feature type="domain" description="Xylose isomerase-like TIM barrel" evidence="9">
    <location>
        <begin position="24"/>
        <end position="280"/>
    </location>
</feature>
<dbReference type="AlphaFoldDB" id="A0A3Q9I879"/>
<evidence type="ECO:0000256" key="5">
    <source>
        <dbReference type="ARBA" id="ARBA00022763"/>
    </source>
</evidence>
<dbReference type="GO" id="GO:0003677">
    <property type="term" value="F:DNA binding"/>
    <property type="evidence" value="ECO:0007669"/>
    <property type="project" value="InterPro"/>
</dbReference>
<dbReference type="RefSeq" id="WP_126998160.1">
    <property type="nucleotide sequence ID" value="NZ_CP034346.1"/>
</dbReference>
<evidence type="ECO:0000256" key="1">
    <source>
        <dbReference type="ARBA" id="ARBA00001947"/>
    </source>
</evidence>
<dbReference type="SMART" id="SM00518">
    <property type="entry name" value="AP2Ec"/>
    <property type="match status" value="1"/>
</dbReference>
<dbReference type="InterPro" id="IPR018246">
    <property type="entry name" value="AP_endonuc_F2_Zn_BS"/>
</dbReference>
<dbReference type="NCBIfam" id="TIGR00587">
    <property type="entry name" value="nfo"/>
    <property type="match status" value="1"/>
</dbReference>
<dbReference type="PROSITE" id="PS51432">
    <property type="entry name" value="AP_NUCLEASE_F2_4"/>
    <property type="match status" value="1"/>
</dbReference>
<dbReference type="GO" id="GO:0008270">
    <property type="term" value="F:zinc ion binding"/>
    <property type="evidence" value="ECO:0007669"/>
    <property type="project" value="InterPro"/>
</dbReference>
<keyword evidence="11" id="KW-1185">Reference proteome</keyword>
<comment type="similarity">
    <text evidence="2">Belongs to the AP endonuclease 2 family.</text>
</comment>
<name>A0A3Q9I879_9BACL</name>
<dbReference type="PANTHER" id="PTHR21445:SF0">
    <property type="entry name" value="APURINIC-APYRIMIDINIC ENDONUCLEASE"/>
    <property type="match status" value="1"/>
</dbReference>
<keyword evidence="4" id="KW-0479">Metal-binding</keyword>
<accession>A0A3Q9I879</accession>
<dbReference type="Pfam" id="PF01261">
    <property type="entry name" value="AP_endonuc_2"/>
    <property type="match status" value="1"/>
</dbReference>
<dbReference type="OrthoDB" id="9805666at2"/>
<reference evidence="11" key="1">
    <citation type="submission" date="2018-12" db="EMBL/GenBank/DDBJ databases">
        <title>Complete genome sequence of Paenibacillus sp. MBLB1234.</title>
        <authorList>
            <person name="Nam Y.-D."/>
            <person name="Kang J."/>
            <person name="Chung W.-H."/>
            <person name="Park Y.S."/>
        </authorList>
    </citation>
    <scope>NUCLEOTIDE SEQUENCE [LARGE SCALE GENOMIC DNA]</scope>
    <source>
        <strain evidence="11">MBLB1234</strain>
    </source>
</reference>
<evidence type="ECO:0000256" key="4">
    <source>
        <dbReference type="ARBA" id="ARBA00022723"/>
    </source>
</evidence>
<keyword evidence="5" id="KW-0227">DNA damage</keyword>
<dbReference type="GO" id="GO:0008081">
    <property type="term" value="F:phosphoric diester hydrolase activity"/>
    <property type="evidence" value="ECO:0007669"/>
    <property type="project" value="TreeGrafter"/>
</dbReference>
<dbReference type="Proteomes" id="UP000270678">
    <property type="component" value="Chromosome"/>
</dbReference>
<dbReference type="InterPro" id="IPR036237">
    <property type="entry name" value="Xyl_isomerase-like_sf"/>
</dbReference>
<dbReference type="Gene3D" id="3.20.20.150">
    <property type="entry name" value="Divalent-metal-dependent TIM barrel enzymes"/>
    <property type="match status" value="1"/>
</dbReference>
<dbReference type="EC" id="3.1.21.2" evidence="10"/>
<dbReference type="InterPro" id="IPR001719">
    <property type="entry name" value="AP_endonuc_2"/>
</dbReference>
<dbReference type="PANTHER" id="PTHR21445">
    <property type="entry name" value="ENDONUCLEASE IV ENDODEOXYRIBONUCLEASE IV"/>
    <property type="match status" value="1"/>
</dbReference>
<dbReference type="SUPFAM" id="SSF51658">
    <property type="entry name" value="Xylose isomerase-like"/>
    <property type="match status" value="1"/>
</dbReference>
<sequence length="284" mass="31525">MIDEIKVGGHFSIRYGYSGAAKTALQMGAGTFQYFPKNPRGLSVKSFDARDAETCRQLCLTNHIVSVAHTPYPSNLAADPGNGDGLFQRVVESLRNDLEIAEACGSIGIVVHFGTNKAGNPLQSYQNIIQCINKVLANWQGQAKLLIENQAGDHGDMGMTLEEMVQIRKLCDSPQQIGFCLDTCHAFAAGMWMGENDDEFAAKAQRLGYWEALSVVHLNDSRYPLHSRKDRHARVGQGYIGESGFRRLLQMDVIRHVPFILETATGADGTYREDMELIRRWAES</sequence>
<evidence type="ECO:0000256" key="6">
    <source>
        <dbReference type="ARBA" id="ARBA00022801"/>
    </source>
</evidence>
<dbReference type="EMBL" id="CP034346">
    <property type="protein sequence ID" value="AZS14987.1"/>
    <property type="molecule type" value="Genomic_DNA"/>
</dbReference>
<evidence type="ECO:0000313" key="11">
    <source>
        <dbReference type="Proteomes" id="UP000270678"/>
    </source>
</evidence>
<dbReference type="GO" id="GO:0006284">
    <property type="term" value="P:base-excision repair"/>
    <property type="evidence" value="ECO:0007669"/>
    <property type="project" value="TreeGrafter"/>
</dbReference>
<gene>
    <name evidence="10" type="ORF">EI981_11295</name>
</gene>
<protein>
    <submittedName>
        <fullName evidence="10">Deoxyribonuclease IV</fullName>
        <ecNumber evidence="10">3.1.21.2</ecNumber>
    </submittedName>
</protein>
<keyword evidence="7" id="KW-0862">Zinc</keyword>
<evidence type="ECO:0000256" key="7">
    <source>
        <dbReference type="ARBA" id="ARBA00022833"/>
    </source>
</evidence>
<dbReference type="InterPro" id="IPR013022">
    <property type="entry name" value="Xyl_isomerase-like_TIM-brl"/>
</dbReference>
<evidence type="ECO:0000256" key="8">
    <source>
        <dbReference type="ARBA" id="ARBA00023204"/>
    </source>
</evidence>
<proteinExistence type="inferred from homology"/>
<keyword evidence="3" id="KW-0540">Nuclease</keyword>